<feature type="compositionally biased region" description="Basic residues" evidence="4">
    <location>
        <begin position="195"/>
        <end position="215"/>
    </location>
</feature>
<dbReference type="InterPro" id="IPR013083">
    <property type="entry name" value="Znf_RING/FYVE/PHD"/>
</dbReference>
<dbReference type="AlphaFoldDB" id="A0A6A6BMP5"/>
<feature type="compositionally biased region" description="Basic and acidic residues" evidence="4">
    <location>
        <begin position="324"/>
        <end position="372"/>
    </location>
</feature>
<gene>
    <name evidence="6" type="ORF">K452DRAFT_243261</name>
</gene>
<dbReference type="Proteomes" id="UP000799438">
    <property type="component" value="Unassembled WGS sequence"/>
</dbReference>
<feature type="region of interest" description="Disordered" evidence="4">
    <location>
        <begin position="1"/>
        <end position="21"/>
    </location>
</feature>
<reference evidence="6" key="1">
    <citation type="journal article" date="2020" name="Stud. Mycol.">
        <title>101 Dothideomycetes genomes: a test case for predicting lifestyles and emergence of pathogens.</title>
        <authorList>
            <person name="Haridas S."/>
            <person name="Albert R."/>
            <person name="Binder M."/>
            <person name="Bloem J."/>
            <person name="Labutti K."/>
            <person name="Salamov A."/>
            <person name="Andreopoulos B."/>
            <person name="Baker S."/>
            <person name="Barry K."/>
            <person name="Bills G."/>
            <person name="Bluhm B."/>
            <person name="Cannon C."/>
            <person name="Castanera R."/>
            <person name="Culley D."/>
            <person name="Daum C."/>
            <person name="Ezra D."/>
            <person name="Gonzalez J."/>
            <person name="Henrissat B."/>
            <person name="Kuo A."/>
            <person name="Liang C."/>
            <person name="Lipzen A."/>
            <person name="Lutzoni F."/>
            <person name="Magnuson J."/>
            <person name="Mondo S."/>
            <person name="Nolan M."/>
            <person name="Ohm R."/>
            <person name="Pangilinan J."/>
            <person name="Park H.-J."/>
            <person name="Ramirez L."/>
            <person name="Alfaro M."/>
            <person name="Sun H."/>
            <person name="Tritt A."/>
            <person name="Yoshinaga Y."/>
            <person name="Zwiers L.-H."/>
            <person name="Turgeon B."/>
            <person name="Goodwin S."/>
            <person name="Spatafora J."/>
            <person name="Crous P."/>
            <person name="Grigoriev I."/>
        </authorList>
    </citation>
    <scope>NUCLEOTIDE SEQUENCE</scope>
    <source>
        <strain evidence="6">CBS 121167</strain>
    </source>
</reference>
<dbReference type="PANTHER" id="PTHR14296:SF3">
    <property type="entry name" value="DIKAR, ISOFORM F"/>
    <property type="match status" value="1"/>
</dbReference>
<dbReference type="InterPro" id="IPR028938">
    <property type="entry name" value="Rsf1-like"/>
</dbReference>
<keyword evidence="3" id="KW-0862">Zinc</keyword>
<feature type="compositionally biased region" description="Polar residues" evidence="4">
    <location>
        <begin position="631"/>
        <end position="640"/>
    </location>
</feature>
<evidence type="ECO:0000256" key="3">
    <source>
        <dbReference type="ARBA" id="ARBA00022833"/>
    </source>
</evidence>
<feature type="region of interest" description="Disordered" evidence="4">
    <location>
        <begin position="833"/>
        <end position="853"/>
    </location>
</feature>
<dbReference type="InterPro" id="IPR001965">
    <property type="entry name" value="Znf_PHD"/>
</dbReference>
<dbReference type="OrthoDB" id="303107at2759"/>
<evidence type="ECO:0000313" key="7">
    <source>
        <dbReference type="Proteomes" id="UP000799438"/>
    </source>
</evidence>
<feature type="compositionally biased region" description="Low complexity" evidence="4">
    <location>
        <begin position="777"/>
        <end position="790"/>
    </location>
</feature>
<dbReference type="PANTHER" id="PTHR14296">
    <property type="entry name" value="REMODELING AND SPACING FACTOR 1"/>
    <property type="match status" value="1"/>
</dbReference>
<dbReference type="Pfam" id="PF00628">
    <property type="entry name" value="PHD"/>
    <property type="match status" value="1"/>
</dbReference>
<feature type="compositionally biased region" description="Acidic residues" evidence="4">
    <location>
        <begin position="223"/>
        <end position="233"/>
    </location>
</feature>
<name>A0A6A6BMP5_9PEZI</name>
<dbReference type="GO" id="GO:0008270">
    <property type="term" value="F:zinc ion binding"/>
    <property type="evidence" value="ECO:0007669"/>
    <property type="project" value="UniProtKB-KW"/>
</dbReference>
<dbReference type="InterPro" id="IPR011011">
    <property type="entry name" value="Znf_FYVE_PHD"/>
</dbReference>
<dbReference type="SMART" id="SM00249">
    <property type="entry name" value="PHD"/>
    <property type="match status" value="1"/>
</dbReference>
<keyword evidence="7" id="KW-1185">Reference proteome</keyword>
<evidence type="ECO:0000313" key="6">
    <source>
        <dbReference type="EMBL" id="KAF2145336.1"/>
    </source>
</evidence>
<dbReference type="RefSeq" id="XP_033401048.1">
    <property type="nucleotide sequence ID" value="XM_033537902.1"/>
</dbReference>
<proteinExistence type="predicted"/>
<evidence type="ECO:0000256" key="2">
    <source>
        <dbReference type="ARBA" id="ARBA00022771"/>
    </source>
</evidence>
<dbReference type="InterPro" id="IPR019786">
    <property type="entry name" value="Zinc_finger_PHD-type_CS"/>
</dbReference>
<accession>A0A6A6BMP5</accession>
<dbReference type="GeneID" id="54295398"/>
<dbReference type="EMBL" id="ML995477">
    <property type="protein sequence ID" value="KAF2145336.1"/>
    <property type="molecule type" value="Genomic_DNA"/>
</dbReference>
<dbReference type="PROSITE" id="PS01359">
    <property type="entry name" value="ZF_PHD_1"/>
    <property type="match status" value="1"/>
</dbReference>
<dbReference type="SUPFAM" id="SSF57903">
    <property type="entry name" value="FYVE/PHD zinc finger"/>
    <property type="match status" value="1"/>
</dbReference>
<feature type="compositionally biased region" description="Low complexity" evidence="4">
    <location>
        <begin position="719"/>
        <end position="734"/>
    </location>
</feature>
<evidence type="ECO:0000256" key="1">
    <source>
        <dbReference type="ARBA" id="ARBA00022723"/>
    </source>
</evidence>
<keyword evidence="1" id="KW-0479">Metal-binding</keyword>
<feature type="compositionally biased region" description="Polar residues" evidence="4">
    <location>
        <begin position="560"/>
        <end position="598"/>
    </location>
</feature>
<feature type="compositionally biased region" description="Polar residues" evidence="4">
    <location>
        <begin position="697"/>
        <end position="718"/>
    </location>
</feature>
<feature type="compositionally biased region" description="Basic and acidic residues" evidence="4">
    <location>
        <begin position="7"/>
        <end position="21"/>
    </location>
</feature>
<dbReference type="Gene3D" id="3.30.40.10">
    <property type="entry name" value="Zinc/RING finger domain, C3HC4 (zinc finger)"/>
    <property type="match status" value="1"/>
</dbReference>
<feature type="compositionally biased region" description="Basic and acidic residues" evidence="4">
    <location>
        <begin position="491"/>
        <end position="506"/>
    </location>
</feature>
<feature type="region of interest" description="Disordered" evidence="4">
    <location>
        <begin position="184"/>
        <end position="241"/>
    </location>
</feature>
<dbReference type="GO" id="GO:0006355">
    <property type="term" value="P:regulation of DNA-templated transcription"/>
    <property type="evidence" value="ECO:0007669"/>
    <property type="project" value="InterPro"/>
</dbReference>
<dbReference type="GO" id="GO:0031213">
    <property type="term" value="C:RSF complex"/>
    <property type="evidence" value="ECO:0007669"/>
    <property type="project" value="InterPro"/>
</dbReference>
<evidence type="ECO:0000259" key="5">
    <source>
        <dbReference type="SMART" id="SM00249"/>
    </source>
</evidence>
<feature type="region of interest" description="Disordered" evidence="4">
    <location>
        <begin position="311"/>
        <end position="372"/>
    </location>
</feature>
<dbReference type="InterPro" id="IPR019787">
    <property type="entry name" value="Znf_PHD-finger"/>
</dbReference>
<sequence>MPARKRARDDAPQPPEPREPSKLEKLRNMWEYTSVVQYIYIFGSAVKIDEDIDIDEFEAECLKPAPSEMLAQIGLALLKFVSSHRGLTLEIFDEYTRRQFVAKAPHRNPYGTDEVPKKFDDFDTFTKIRVLHQLSTWTLNNADRIRERMPEKDAEQTQWRVDPIGWDSEDRTYFVFDDDRLYRRTDPPLPAAPKAKAKPRARKGKPTRGTKRRKLSTPPQDSAAEDEDEEDAVKEEKNSEPDTFGGYKWECIAVTLEEYQNFVSSIRRSRDPNEKALVKSLEADVMPVLEKRAEQQRAKALRKQKELENLEKLAHAKRSSRIAGRMEKQKELQMAEEAEKKRVADLEMAKKEQEKQHNMEEARESRMMTREQRLKEREVRRILHEEELKKLEDRSRAESNEARLSERHLKAEMARRQKELEKMAQEEDNWVFDCCVCGVHGENLDDGTHSIACEKCNVWQHSACHGIAQSQAERDDFHFVCGDCKRKSAEVKKEGSVESNKTDEAAQPKLPPLKLRIGASASPKSHGDSSPTKPSAVAPSPSKPSPSLAMTFDFPPRTQPSPNGLLNGPSLSPHGQSSGPPGLQRRSSGYSSHSTLGESTPVLPKPQPNAGIYGSNPFMSGAPQFPLPSFNHGQPYSNGLPQGAPSPSRPTPQAPGQEPMDPQRPSSSGYGAPSPVKAPSFSSPYQPNGHPIAAPFSSPNTSFQPPLSAQRPSFSPMKQASSPPQQHSTPSQRPVDTSSDLLPEPSTGISPEKHDSAKPTGSHDISETPVLPPVAPLAPSTSPTILTPPSKKMTPERPRVEGLPASAATPAAAAAVDVSAYAGTDTMVNSADAGAAPKVAEDGASGTSASGQQ</sequence>
<keyword evidence="2" id="KW-0863">Zinc-finger</keyword>
<feature type="domain" description="Zinc finger PHD-type" evidence="5">
    <location>
        <begin position="433"/>
        <end position="485"/>
    </location>
</feature>
<feature type="region of interest" description="Disordered" evidence="4">
    <location>
        <begin position="491"/>
        <end position="810"/>
    </location>
</feature>
<protein>
    <recommendedName>
        <fullName evidence="5">Zinc finger PHD-type domain-containing protein</fullName>
    </recommendedName>
</protein>
<feature type="compositionally biased region" description="Low complexity" evidence="4">
    <location>
        <begin position="529"/>
        <end position="540"/>
    </location>
</feature>
<evidence type="ECO:0000256" key="4">
    <source>
        <dbReference type="SAM" id="MobiDB-lite"/>
    </source>
</evidence>
<organism evidence="6 7">
    <name type="scientific">Aplosporella prunicola CBS 121167</name>
    <dbReference type="NCBI Taxonomy" id="1176127"/>
    <lineage>
        <taxon>Eukaryota</taxon>
        <taxon>Fungi</taxon>
        <taxon>Dikarya</taxon>
        <taxon>Ascomycota</taxon>
        <taxon>Pezizomycotina</taxon>
        <taxon>Dothideomycetes</taxon>
        <taxon>Dothideomycetes incertae sedis</taxon>
        <taxon>Botryosphaeriales</taxon>
        <taxon>Aplosporellaceae</taxon>
        <taxon>Aplosporella</taxon>
    </lineage>
</organism>